<sequence>MAFLDKLGEFAKTAADKANDSLEINRINSDIVMEQGNIQVYQTDLGKYYWAKFVMGEKLDDEAMHICDKIVAAQDRIRELETEIEAIKAQREAEKAERAEQKRLEAEQAAKEAAQRLEEVKGDTPVAVTVDGERFCGGCGAPLAEGQKFCGSCGKAVEHP</sequence>
<proteinExistence type="predicted"/>
<gene>
    <name evidence="2" type="ORF">H9X83_07470</name>
</gene>
<keyword evidence="3" id="KW-1185">Reference proteome</keyword>
<accession>A0ABS2GAU3</accession>
<evidence type="ECO:0000313" key="3">
    <source>
        <dbReference type="Proteomes" id="UP000729290"/>
    </source>
</evidence>
<keyword evidence="1" id="KW-0175">Coiled coil</keyword>
<organism evidence="2 3">
    <name type="scientific">Anaerotignum lactatifermentans</name>
    <dbReference type="NCBI Taxonomy" id="160404"/>
    <lineage>
        <taxon>Bacteria</taxon>
        <taxon>Bacillati</taxon>
        <taxon>Bacillota</taxon>
        <taxon>Clostridia</taxon>
        <taxon>Lachnospirales</taxon>
        <taxon>Anaerotignaceae</taxon>
        <taxon>Anaerotignum</taxon>
    </lineage>
</organism>
<protein>
    <submittedName>
        <fullName evidence="2">Zinc ribbon domain-containing protein</fullName>
    </submittedName>
</protein>
<reference evidence="2 3" key="1">
    <citation type="journal article" date="2021" name="Sci. Rep.">
        <title>The distribution of antibiotic resistance genes in chicken gut microbiota commensals.</title>
        <authorList>
            <person name="Juricova H."/>
            <person name="Matiasovicova J."/>
            <person name="Kubasova T."/>
            <person name="Cejkova D."/>
            <person name="Rychlik I."/>
        </authorList>
    </citation>
    <scope>NUCLEOTIDE SEQUENCE [LARGE SCALE GENOMIC DNA]</scope>
    <source>
        <strain evidence="2 3">An431b</strain>
    </source>
</reference>
<feature type="coiled-coil region" evidence="1">
    <location>
        <begin position="70"/>
        <end position="123"/>
    </location>
</feature>
<evidence type="ECO:0000256" key="1">
    <source>
        <dbReference type="SAM" id="Coils"/>
    </source>
</evidence>
<dbReference type="Proteomes" id="UP000729290">
    <property type="component" value="Unassembled WGS sequence"/>
</dbReference>
<evidence type="ECO:0000313" key="2">
    <source>
        <dbReference type="EMBL" id="MBM6877997.1"/>
    </source>
</evidence>
<name>A0ABS2GAU3_9FIRM</name>
<comment type="caution">
    <text evidence="2">The sequence shown here is derived from an EMBL/GenBank/DDBJ whole genome shotgun (WGS) entry which is preliminary data.</text>
</comment>
<dbReference type="EMBL" id="JACSNV010000009">
    <property type="protein sequence ID" value="MBM6877997.1"/>
    <property type="molecule type" value="Genomic_DNA"/>
</dbReference>
<dbReference type="RefSeq" id="WP_205133782.1">
    <property type="nucleotide sequence ID" value="NZ_JACSNT010000008.1"/>
</dbReference>